<evidence type="ECO:0000256" key="5">
    <source>
        <dbReference type="SAM" id="Phobius"/>
    </source>
</evidence>
<keyword evidence="8" id="KW-1185">Reference proteome</keyword>
<keyword evidence="3 5" id="KW-1133">Transmembrane helix</keyword>
<evidence type="ECO:0000313" key="8">
    <source>
        <dbReference type="Proteomes" id="UP000317369"/>
    </source>
</evidence>
<feature type="transmembrane region" description="Helical" evidence="5">
    <location>
        <begin position="102"/>
        <end position="122"/>
    </location>
</feature>
<comment type="subcellular location">
    <subcellularLocation>
        <location evidence="1">Membrane</location>
        <topology evidence="1">Multi-pass membrane protein</topology>
    </subcellularLocation>
</comment>
<dbReference type="EMBL" id="CP036425">
    <property type="protein sequence ID" value="QDU35315.1"/>
    <property type="molecule type" value="Genomic_DNA"/>
</dbReference>
<feature type="transmembrane region" description="Helical" evidence="5">
    <location>
        <begin position="65"/>
        <end position="90"/>
    </location>
</feature>
<organism evidence="7 8">
    <name type="scientific">Poriferisphaera corsica</name>
    <dbReference type="NCBI Taxonomy" id="2528020"/>
    <lineage>
        <taxon>Bacteria</taxon>
        <taxon>Pseudomonadati</taxon>
        <taxon>Planctomycetota</taxon>
        <taxon>Phycisphaerae</taxon>
        <taxon>Phycisphaerales</taxon>
        <taxon>Phycisphaeraceae</taxon>
        <taxon>Poriferisphaera</taxon>
    </lineage>
</organism>
<evidence type="ECO:0000256" key="3">
    <source>
        <dbReference type="ARBA" id="ARBA00022989"/>
    </source>
</evidence>
<reference evidence="7 8" key="1">
    <citation type="submission" date="2019-02" db="EMBL/GenBank/DDBJ databases">
        <title>Deep-cultivation of Planctomycetes and their phenomic and genomic characterization uncovers novel biology.</title>
        <authorList>
            <person name="Wiegand S."/>
            <person name="Jogler M."/>
            <person name="Boedeker C."/>
            <person name="Pinto D."/>
            <person name="Vollmers J."/>
            <person name="Rivas-Marin E."/>
            <person name="Kohn T."/>
            <person name="Peeters S.H."/>
            <person name="Heuer A."/>
            <person name="Rast P."/>
            <person name="Oberbeckmann S."/>
            <person name="Bunk B."/>
            <person name="Jeske O."/>
            <person name="Meyerdierks A."/>
            <person name="Storesund J.E."/>
            <person name="Kallscheuer N."/>
            <person name="Luecker S."/>
            <person name="Lage O.M."/>
            <person name="Pohl T."/>
            <person name="Merkel B.J."/>
            <person name="Hornburger P."/>
            <person name="Mueller R.-W."/>
            <person name="Bruemmer F."/>
            <person name="Labrenz M."/>
            <person name="Spormann A.M."/>
            <person name="Op den Camp H."/>
            <person name="Overmann J."/>
            <person name="Amann R."/>
            <person name="Jetten M.S.M."/>
            <person name="Mascher T."/>
            <person name="Medema M.H."/>
            <person name="Devos D.P."/>
            <person name="Kaster A.-K."/>
            <person name="Ovreas L."/>
            <person name="Rohde M."/>
            <person name="Galperin M.Y."/>
            <person name="Jogler C."/>
        </authorList>
    </citation>
    <scope>NUCLEOTIDE SEQUENCE [LARGE SCALE GENOMIC DNA]</scope>
    <source>
        <strain evidence="7 8">KS4</strain>
    </source>
</reference>
<evidence type="ECO:0000256" key="1">
    <source>
        <dbReference type="ARBA" id="ARBA00004141"/>
    </source>
</evidence>
<evidence type="ECO:0000313" key="7">
    <source>
        <dbReference type="EMBL" id="QDU35315.1"/>
    </source>
</evidence>
<feature type="transmembrane region" description="Helical" evidence="5">
    <location>
        <begin position="163"/>
        <end position="186"/>
    </location>
</feature>
<protein>
    <submittedName>
        <fullName evidence="7">RDD family protein</fullName>
    </submittedName>
</protein>
<dbReference type="Proteomes" id="UP000317369">
    <property type="component" value="Chromosome"/>
</dbReference>
<feature type="domain" description="RDD" evidence="6">
    <location>
        <begin position="54"/>
        <end position="201"/>
    </location>
</feature>
<dbReference type="GO" id="GO:0016020">
    <property type="term" value="C:membrane"/>
    <property type="evidence" value="ECO:0007669"/>
    <property type="project" value="UniProtKB-SubCell"/>
</dbReference>
<dbReference type="Pfam" id="PF06271">
    <property type="entry name" value="RDD"/>
    <property type="match status" value="1"/>
</dbReference>
<gene>
    <name evidence="7" type="ORF">KS4_33960</name>
</gene>
<keyword evidence="2 5" id="KW-0812">Transmembrane</keyword>
<dbReference type="KEGG" id="pcor:KS4_33960"/>
<dbReference type="RefSeq" id="WP_145080462.1">
    <property type="nucleotide sequence ID" value="NZ_CP036425.1"/>
</dbReference>
<dbReference type="OrthoDB" id="5244233at2"/>
<proteinExistence type="predicted"/>
<dbReference type="AlphaFoldDB" id="A0A517YYK8"/>
<dbReference type="InterPro" id="IPR010432">
    <property type="entry name" value="RDD"/>
</dbReference>
<name>A0A517YYK8_9BACT</name>
<sequence length="261" mass="29533">MDCLNEVEGQAVEGMKETAQTVCCPLCGREGKVMDKGKKLYNVLVCKKCYYGFANRRQGAFLIDFFLWGIMLMVGGVLYATLGSFLMGWVKSFDVVPAEVVEGVWIAVSVVSMVGAHFAFGFKDGFHGYSLGKRIAGVQVIDEETGRPIGFWQSFKRHLRLQFYTLLCCFLIWCSWLGVIGLYLVVGGFLCRGYRVGDKWARTKVIWKEYENKHVFVDNTLCGKCGYDLRVTSRDECPECGEKISERKRKVIDEVYGGQFV</sequence>
<accession>A0A517YYK8</accession>
<evidence type="ECO:0000256" key="4">
    <source>
        <dbReference type="ARBA" id="ARBA00023136"/>
    </source>
</evidence>
<evidence type="ECO:0000259" key="6">
    <source>
        <dbReference type="Pfam" id="PF06271"/>
    </source>
</evidence>
<evidence type="ECO:0000256" key="2">
    <source>
        <dbReference type="ARBA" id="ARBA00022692"/>
    </source>
</evidence>
<keyword evidence="4 5" id="KW-0472">Membrane</keyword>